<sequence>MSGCCARDPDAMLALLRAECSARGDVWVFGYASLIWRPEFDAAEHRPALVRGWHRALRMRSQINRGTPQQPGLVFALMPGGACRGFVYRMRPEAADAELERLWGREMVGGGIYDPRFLPCATPQGTVPALTFTLSRRSEHYTGRLPDEQVLAILRHARGRYGSTLEYLAATACALRERGVHDREIERLMRLAARAGLVDRAVDQPPATRRCGKRSESRSASVSTSTSTPASSTGTPTAG</sequence>
<reference evidence="4" key="1">
    <citation type="submission" date="2017-08" db="EMBL/GenBank/DDBJ databases">
        <authorList>
            <person name="Imhoff J.F."/>
            <person name="Rahn T."/>
            <person name="Kuenzel S."/>
            <person name="Neulinger S.C."/>
        </authorList>
    </citation>
    <scope>NUCLEOTIDE SEQUENCE</scope>
    <source>
        <strain evidence="4">IM 151</strain>
    </source>
</reference>
<comment type="caution">
    <text evidence="4">The sequence shown here is derived from an EMBL/GenBank/DDBJ whole genome shotgun (WGS) entry which is preliminary data.</text>
</comment>
<protein>
    <recommendedName>
        <fullName evidence="1">glutathione-specific gamma-glutamylcyclotransferase</fullName>
        <ecNumber evidence="1">4.3.2.7</ecNumber>
    </recommendedName>
</protein>
<dbReference type="InterPro" id="IPR036568">
    <property type="entry name" value="GGCT-like_sf"/>
</dbReference>
<feature type="region of interest" description="Disordered" evidence="3">
    <location>
        <begin position="203"/>
        <end position="239"/>
    </location>
</feature>
<dbReference type="InterPro" id="IPR013024">
    <property type="entry name" value="GGCT-like"/>
</dbReference>
<dbReference type="RefSeq" id="WP_200380023.1">
    <property type="nucleotide sequence ID" value="NZ_NRRU01000122.1"/>
</dbReference>
<dbReference type="EC" id="4.3.2.7" evidence="1"/>
<evidence type="ECO:0000313" key="5">
    <source>
        <dbReference type="Proteomes" id="UP001041814"/>
    </source>
</evidence>
<organism evidence="4 5">
    <name type="scientific">Rubrivivax gelatinosus</name>
    <name type="common">Rhodocyclus gelatinosus</name>
    <name type="synonym">Rhodopseudomonas gelatinosa</name>
    <dbReference type="NCBI Taxonomy" id="28068"/>
    <lineage>
        <taxon>Bacteria</taxon>
        <taxon>Pseudomonadati</taxon>
        <taxon>Pseudomonadota</taxon>
        <taxon>Betaproteobacteria</taxon>
        <taxon>Burkholderiales</taxon>
        <taxon>Sphaerotilaceae</taxon>
        <taxon>Rubrivivax</taxon>
    </lineage>
</organism>
<evidence type="ECO:0000313" key="4">
    <source>
        <dbReference type="EMBL" id="MBK1715448.1"/>
    </source>
</evidence>
<evidence type="ECO:0000256" key="1">
    <source>
        <dbReference type="ARBA" id="ARBA00012344"/>
    </source>
</evidence>
<feature type="compositionally biased region" description="Low complexity" evidence="3">
    <location>
        <begin position="218"/>
        <end position="239"/>
    </location>
</feature>
<dbReference type="CDD" id="cd06661">
    <property type="entry name" value="GGCT_like"/>
    <property type="match status" value="1"/>
</dbReference>
<dbReference type="PANTHER" id="PTHR12192">
    <property type="entry name" value="CATION TRANSPORT PROTEIN CHAC-RELATED"/>
    <property type="match status" value="1"/>
</dbReference>
<dbReference type="EMBL" id="NRRU01000122">
    <property type="protein sequence ID" value="MBK1715448.1"/>
    <property type="molecule type" value="Genomic_DNA"/>
</dbReference>
<dbReference type="Gene3D" id="3.10.490.10">
    <property type="entry name" value="Gamma-glutamyl cyclotransferase-like"/>
    <property type="match status" value="1"/>
</dbReference>
<reference evidence="4" key="2">
    <citation type="journal article" date="2020" name="Microorganisms">
        <title>Osmotic Adaptation and Compatible Solute Biosynthesis of Phototrophic Bacteria as Revealed from Genome Analyses.</title>
        <authorList>
            <person name="Imhoff J.F."/>
            <person name="Rahn T."/>
            <person name="Kunzel S."/>
            <person name="Keller A."/>
            <person name="Neulinger S.C."/>
        </authorList>
    </citation>
    <scope>NUCLEOTIDE SEQUENCE</scope>
    <source>
        <strain evidence="4">IM 151</strain>
    </source>
</reference>
<proteinExistence type="predicted"/>
<gene>
    <name evidence="4" type="ORF">CKO43_22095</name>
</gene>
<dbReference type="Proteomes" id="UP001041814">
    <property type="component" value="Unassembled WGS sequence"/>
</dbReference>
<accession>A0ABS1E0V5</accession>
<evidence type="ECO:0000256" key="2">
    <source>
        <dbReference type="ARBA" id="ARBA00023239"/>
    </source>
</evidence>
<name>A0ABS1E0V5_RUBGE</name>
<keyword evidence="5" id="KW-1185">Reference proteome</keyword>
<dbReference type="PANTHER" id="PTHR12192:SF2">
    <property type="entry name" value="GLUTATHIONE-SPECIFIC GAMMA-GLUTAMYLCYCLOTRANSFERASE 2"/>
    <property type="match status" value="1"/>
</dbReference>
<dbReference type="InterPro" id="IPR006840">
    <property type="entry name" value="ChaC"/>
</dbReference>
<evidence type="ECO:0000256" key="3">
    <source>
        <dbReference type="SAM" id="MobiDB-lite"/>
    </source>
</evidence>
<keyword evidence="2" id="KW-0456">Lyase</keyword>
<dbReference type="SUPFAM" id="SSF110857">
    <property type="entry name" value="Gamma-glutamyl cyclotransferase-like"/>
    <property type="match status" value="1"/>
</dbReference>
<dbReference type="Pfam" id="PF04752">
    <property type="entry name" value="ChaC"/>
    <property type="match status" value="1"/>
</dbReference>